<comment type="caution">
    <text evidence="2">The sequence shown here is derived from an EMBL/GenBank/DDBJ whole genome shotgun (WGS) entry which is preliminary data.</text>
</comment>
<dbReference type="GO" id="GO:0043683">
    <property type="term" value="P:type IV pilus assembly"/>
    <property type="evidence" value="ECO:0007669"/>
    <property type="project" value="InterPro"/>
</dbReference>
<keyword evidence="1" id="KW-0472">Membrane</keyword>
<evidence type="ECO:0000313" key="2">
    <source>
        <dbReference type="EMBL" id="CAJ0865560.1"/>
    </source>
</evidence>
<keyword evidence="1" id="KW-0812">Transmembrane</keyword>
<dbReference type="RefSeq" id="WP_316857073.1">
    <property type="nucleotide sequence ID" value="NZ_CAUDKO010000003.1"/>
</dbReference>
<evidence type="ECO:0000313" key="4">
    <source>
        <dbReference type="Proteomes" id="UP001189792"/>
    </source>
</evidence>
<dbReference type="EMBL" id="CAUDKO010000003">
    <property type="protein sequence ID" value="CAJ0865560.1"/>
    <property type="molecule type" value="Genomic_DNA"/>
</dbReference>
<dbReference type="Proteomes" id="UP001190491">
    <property type="component" value="Unassembled WGS sequence"/>
</dbReference>
<evidence type="ECO:0008006" key="6">
    <source>
        <dbReference type="Google" id="ProtNLM"/>
    </source>
</evidence>
<dbReference type="Proteomes" id="UP001189792">
    <property type="component" value="Unassembled WGS sequence"/>
</dbReference>
<organism evidence="2 5">
    <name type="scientific">Ralstonia flatus</name>
    <dbReference type="NCBI Taxonomy" id="3058601"/>
    <lineage>
        <taxon>Bacteria</taxon>
        <taxon>Pseudomonadati</taxon>
        <taxon>Pseudomonadota</taxon>
        <taxon>Betaproteobacteria</taxon>
        <taxon>Burkholderiales</taxon>
        <taxon>Burkholderiaceae</taxon>
        <taxon>Ralstonia</taxon>
    </lineage>
</organism>
<evidence type="ECO:0000313" key="5">
    <source>
        <dbReference type="Proteomes" id="UP001190491"/>
    </source>
</evidence>
<dbReference type="EMBL" id="CAUDLI010000003">
    <property type="protein sequence ID" value="CAJ0872960.1"/>
    <property type="molecule type" value="Genomic_DNA"/>
</dbReference>
<proteinExistence type="predicted"/>
<gene>
    <name evidence="3" type="ORF">R77564_01898</name>
    <name evidence="2" type="ORF">R77567_01942</name>
</gene>
<evidence type="ECO:0000256" key="1">
    <source>
        <dbReference type="SAM" id="Phobius"/>
    </source>
</evidence>
<dbReference type="Pfam" id="PF16074">
    <property type="entry name" value="PilW"/>
    <property type="match status" value="1"/>
</dbReference>
<keyword evidence="1" id="KW-1133">Transmembrane helix</keyword>
<evidence type="ECO:0000313" key="3">
    <source>
        <dbReference type="EMBL" id="CAJ0872960.1"/>
    </source>
</evidence>
<reference evidence="2 4" key="1">
    <citation type="submission" date="2023-07" db="EMBL/GenBank/DDBJ databases">
        <authorList>
            <person name="Peeters C."/>
        </authorList>
    </citation>
    <scope>NUCLEOTIDE SEQUENCE</scope>
    <source>
        <strain evidence="3 4">LMG 32965</strain>
        <strain evidence="2">R-77567</strain>
    </source>
</reference>
<feature type="transmembrane region" description="Helical" evidence="1">
    <location>
        <begin position="21"/>
        <end position="43"/>
    </location>
</feature>
<name>A0AAD2BY80_9RALS</name>
<accession>A0AAD2BY80</accession>
<sequence>MIRKPMTTRTRRTHRQAGTGLVEILIAMVISLFLLSGVVVMFVNMQKTFTGQDQLAQLQDNERLALTIATNTVQSAGYFPNPLVNTAVTALPGGSGVAAGQAVFGTSGTGGGSNSDTLTTQFAAASGDSVTNCLGQTNTTSGQVAYINTLSVSANNELQCSVNGQAAVPLVSGVSAFSVLYGTDTNNDGNNDAYLTAAQVSAGNLWSAVHTVKVVLKFATQFGSETGLAPKPWTQTISVKNQP</sequence>
<dbReference type="AlphaFoldDB" id="A0AAD2BY80"/>
<protein>
    <recommendedName>
        <fullName evidence="6">Pilus assembly protein</fullName>
    </recommendedName>
</protein>
<keyword evidence="4" id="KW-1185">Reference proteome</keyword>
<dbReference type="InterPro" id="IPR032092">
    <property type="entry name" value="PilW"/>
</dbReference>